<evidence type="ECO:0000313" key="2">
    <source>
        <dbReference type="Proteomes" id="UP001153678"/>
    </source>
</evidence>
<gene>
    <name evidence="1" type="ORF">FWILDA_LOCUS7536</name>
</gene>
<accession>A0A9W4WW10</accession>
<comment type="caution">
    <text evidence="1">The sequence shown here is derived from an EMBL/GenBank/DDBJ whole genome shotgun (WGS) entry which is preliminary data.</text>
</comment>
<dbReference type="Proteomes" id="UP001153678">
    <property type="component" value="Unassembled WGS sequence"/>
</dbReference>
<keyword evidence="2" id="KW-1185">Reference proteome</keyword>
<sequence>MEMCWLEKENRDITSIKRKAIEKVKPKKKHKTIEREEKLPEEDSMISITTSVNRALKISLPEIILNTIPILVYLDLRDKSNSTIESTEKMRS</sequence>
<dbReference type="AlphaFoldDB" id="A0A9W4WW10"/>
<name>A0A9W4WW10_9GLOM</name>
<organism evidence="1 2">
    <name type="scientific">Funneliformis geosporum</name>
    <dbReference type="NCBI Taxonomy" id="1117311"/>
    <lineage>
        <taxon>Eukaryota</taxon>
        <taxon>Fungi</taxon>
        <taxon>Fungi incertae sedis</taxon>
        <taxon>Mucoromycota</taxon>
        <taxon>Glomeromycotina</taxon>
        <taxon>Glomeromycetes</taxon>
        <taxon>Glomerales</taxon>
        <taxon>Glomeraceae</taxon>
        <taxon>Funneliformis</taxon>
    </lineage>
</organism>
<evidence type="ECO:0000313" key="1">
    <source>
        <dbReference type="EMBL" id="CAI2176339.1"/>
    </source>
</evidence>
<proteinExistence type="predicted"/>
<dbReference type="EMBL" id="CAMKVN010001492">
    <property type="protein sequence ID" value="CAI2176339.1"/>
    <property type="molecule type" value="Genomic_DNA"/>
</dbReference>
<dbReference type="OrthoDB" id="2437217at2759"/>
<protein>
    <submittedName>
        <fullName evidence="1">8284_t:CDS:1</fullName>
    </submittedName>
</protein>
<reference evidence="1" key="1">
    <citation type="submission" date="2022-08" db="EMBL/GenBank/DDBJ databases">
        <authorList>
            <person name="Kallberg Y."/>
            <person name="Tangrot J."/>
            <person name="Rosling A."/>
        </authorList>
    </citation>
    <scope>NUCLEOTIDE SEQUENCE</scope>
    <source>
        <strain evidence="1">Wild A</strain>
    </source>
</reference>